<gene>
    <name evidence="1" type="ORF">H9964_00210</name>
</gene>
<reference evidence="1" key="2">
    <citation type="submission" date="2021-04" db="EMBL/GenBank/DDBJ databases">
        <authorList>
            <person name="Gilroy R."/>
        </authorList>
    </citation>
    <scope>NUCLEOTIDE SEQUENCE</scope>
    <source>
        <strain evidence="1">ChiW7-2402</strain>
    </source>
</reference>
<dbReference type="Proteomes" id="UP000824102">
    <property type="component" value="Unassembled WGS sequence"/>
</dbReference>
<name>A0A9D2G421_9FIRM</name>
<reference evidence="1" key="1">
    <citation type="journal article" date="2021" name="PeerJ">
        <title>Extensive microbial diversity within the chicken gut microbiome revealed by metagenomics and culture.</title>
        <authorList>
            <person name="Gilroy R."/>
            <person name="Ravi A."/>
            <person name="Getino M."/>
            <person name="Pursley I."/>
            <person name="Horton D.L."/>
            <person name="Alikhan N.F."/>
            <person name="Baker D."/>
            <person name="Gharbi K."/>
            <person name="Hall N."/>
            <person name="Watson M."/>
            <person name="Adriaenssens E.M."/>
            <person name="Foster-Nyarko E."/>
            <person name="Jarju S."/>
            <person name="Secka A."/>
            <person name="Antonio M."/>
            <person name="Oren A."/>
            <person name="Chaudhuri R.R."/>
            <person name="La Ragione R."/>
            <person name="Hildebrand F."/>
            <person name="Pallen M.J."/>
        </authorList>
    </citation>
    <scope>NUCLEOTIDE SEQUENCE</scope>
    <source>
        <strain evidence="1">ChiW7-2402</strain>
    </source>
</reference>
<protein>
    <submittedName>
        <fullName evidence="1">Uncharacterized protein</fullName>
    </submittedName>
</protein>
<dbReference type="EMBL" id="DXBB01000005">
    <property type="protein sequence ID" value="HIZ71985.1"/>
    <property type="molecule type" value="Genomic_DNA"/>
</dbReference>
<sequence>MCRKKKQEQDDFAAKLKEQGINVMEEPPTKNPFKRFWEWLVGIPRDIKWAFSDLRMRKLKLGTVCWKRGELKTIDISWDVHWMSNVYLAAIIRDYLCFFIKNTAVVGNYVYEHNPEGYEYWEALEKLDSDEMSRRWQKIVNDTADLFDELVRSVEIEESKEEYQQKVNAAFDALKEIFYDLGW</sequence>
<proteinExistence type="predicted"/>
<organism evidence="1 2">
    <name type="scientific">Candidatus Gallimonas intestinavium</name>
    <dbReference type="NCBI Taxonomy" id="2838603"/>
    <lineage>
        <taxon>Bacteria</taxon>
        <taxon>Bacillati</taxon>
        <taxon>Bacillota</taxon>
        <taxon>Clostridia</taxon>
        <taxon>Candidatus Gallimonas</taxon>
    </lineage>
</organism>
<evidence type="ECO:0000313" key="2">
    <source>
        <dbReference type="Proteomes" id="UP000824102"/>
    </source>
</evidence>
<evidence type="ECO:0000313" key="1">
    <source>
        <dbReference type="EMBL" id="HIZ71985.1"/>
    </source>
</evidence>
<comment type="caution">
    <text evidence="1">The sequence shown here is derived from an EMBL/GenBank/DDBJ whole genome shotgun (WGS) entry which is preliminary data.</text>
</comment>
<accession>A0A9D2G421</accession>
<dbReference type="AlphaFoldDB" id="A0A9D2G421"/>